<name>A0A8X7VL71_BRACI</name>
<evidence type="ECO:0000313" key="1">
    <source>
        <dbReference type="EMBL" id="KAG2312900.1"/>
    </source>
</evidence>
<accession>A0A8X7VL71</accession>
<keyword evidence="2" id="KW-1185">Reference proteome</keyword>
<sequence>MNETGESSHPDHIETIGYGSITSSKVNLPPSDYIYFKVGFINKKLDIFQFKIVHSCKIMVPLDL</sequence>
<dbReference type="EMBL" id="JAAMPC010000005">
    <property type="protein sequence ID" value="KAG2312900.1"/>
    <property type="molecule type" value="Genomic_DNA"/>
</dbReference>
<evidence type="ECO:0000313" key="2">
    <source>
        <dbReference type="Proteomes" id="UP000886595"/>
    </source>
</evidence>
<organism evidence="1 2">
    <name type="scientific">Brassica carinata</name>
    <name type="common">Ethiopian mustard</name>
    <name type="synonym">Abyssinian cabbage</name>
    <dbReference type="NCBI Taxonomy" id="52824"/>
    <lineage>
        <taxon>Eukaryota</taxon>
        <taxon>Viridiplantae</taxon>
        <taxon>Streptophyta</taxon>
        <taxon>Embryophyta</taxon>
        <taxon>Tracheophyta</taxon>
        <taxon>Spermatophyta</taxon>
        <taxon>Magnoliopsida</taxon>
        <taxon>eudicotyledons</taxon>
        <taxon>Gunneridae</taxon>
        <taxon>Pentapetalae</taxon>
        <taxon>rosids</taxon>
        <taxon>malvids</taxon>
        <taxon>Brassicales</taxon>
        <taxon>Brassicaceae</taxon>
        <taxon>Brassiceae</taxon>
        <taxon>Brassica</taxon>
    </lineage>
</organism>
<protein>
    <submittedName>
        <fullName evidence="1">Uncharacterized protein</fullName>
    </submittedName>
</protein>
<dbReference type="AlphaFoldDB" id="A0A8X7VL71"/>
<dbReference type="Proteomes" id="UP000886595">
    <property type="component" value="Unassembled WGS sequence"/>
</dbReference>
<gene>
    <name evidence="1" type="ORF">Bca52824_024457</name>
</gene>
<reference evidence="1 2" key="1">
    <citation type="submission" date="2020-02" db="EMBL/GenBank/DDBJ databases">
        <authorList>
            <person name="Ma Q."/>
            <person name="Huang Y."/>
            <person name="Song X."/>
            <person name="Pei D."/>
        </authorList>
    </citation>
    <scope>NUCLEOTIDE SEQUENCE [LARGE SCALE GENOMIC DNA]</scope>
    <source>
        <strain evidence="1">Sxm20200214</strain>
        <tissue evidence="1">Leaf</tissue>
    </source>
</reference>
<proteinExistence type="predicted"/>
<comment type="caution">
    <text evidence="1">The sequence shown here is derived from an EMBL/GenBank/DDBJ whole genome shotgun (WGS) entry which is preliminary data.</text>
</comment>